<reference evidence="3" key="1">
    <citation type="journal article" date="2019" name="Int. J. Syst. Evol. Microbiol.">
        <title>The Global Catalogue of Microorganisms (GCM) 10K type strain sequencing project: providing services to taxonomists for standard genome sequencing and annotation.</title>
        <authorList>
            <consortium name="The Broad Institute Genomics Platform"/>
            <consortium name="The Broad Institute Genome Sequencing Center for Infectious Disease"/>
            <person name="Wu L."/>
            <person name="Ma J."/>
        </authorList>
    </citation>
    <scope>NUCLEOTIDE SEQUENCE [LARGE SCALE GENOMIC DNA]</scope>
    <source>
        <strain evidence="3">CGMCC 4.7323</strain>
    </source>
</reference>
<name>A0ABQ2JZK7_9ACTN</name>
<feature type="compositionally biased region" description="Basic residues" evidence="1">
    <location>
        <begin position="20"/>
        <end position="31"/>
    </location>
</feature>
<organism evidence="2 3">
    <name type="scientific">Streptomyces kronopolitis</name>
    <dbReference type="NCBI Taxonomy" id="1612435"/>
    <lineage>
        <taxon>Bacteria</taxon>
        <taxon>Bacillati</taxon>
        <taxon>Actinomycetota</taxon>
        <taxon>Actinomycetes</taxon>
        <taxon>Kitasatosporales</taxon>
        <taxon>Streptomycetaceae</taxon>
        <taxon>Streptomyces</taxon>
    </lineage>
</organism>
<accession>A0ABQ2JZK7</accession>
<feature type="compositionally biased region" description="Pro residues" evidence="1">
    <location>
        <begin position="1"/>
        <end position="12"/>
    </location>
</feature>
<gene>
    <name evidence="2" type="ORF">GCM10012285_61800</name>
</gene>
<evidence type="ECO:0000313" key="2">
    <source>
        <dbReference type="EMBL" id="GGN62051.1"/>
    </source>
</evidence>
<evidence type="ECO:0000256" key="1">
    <source>
        <dbReference type="SAM" id="MobiDB-lite"/>
    </source>
</evidence>
<dbReference type="Proteomes" id="UP000600080">
    <property type="component" value="Unassembled WGS sequence"/>
</dbReference>
<dbReference type="SUPFAM" id="SSF54506">
    <property type="entry name" value="Diaminopimelate epimerase-like"/>
    <property type="match status" value="1"/>
</dbReference>
<proteinExistence type="predicted"/>
<keyword evidence="3" id="KW-1185">Reference proteome</keyword>
<feature type="region of interest" description="Disordered" evidence="1">
    <location>
        <begin position="1"/>
        <end position="32"/>
    </location>
</feature>
<dbReference type="Gene3D" id="3.10.310.10">
    <property type="entry name" value="Diaminopimelate Epimerase, Chain A, domain 1"/>
    <property type="match status" value="1"/>
</dbReference>
<protein>
    <submittedName>
        <fullName evidence="2">Uncharacterized protein</fullName>
    </submittedName>
</protein>
<comment type="caution">
    <text evidence="2">The sequence shown here is derived from an EMBL/GenBank/DDBJ whole genome shotgun (WGS) entry which is preliminary data.</text>
</comment>
<evidence type="ECO:0000313" key="3">
    <source>
        <dbReference type="Proteomes" id="UP000600080"/>
    </source>
</evidence>
<sequence>MTAAPAPAPAGPGTPALRQGARRRERLRHPQTRACATGACAAVAALQARDAQSAFVGDYTVDAPGGRLHVRVRPGGEMELTGPAAVIAQGALTLSLAHGLPASGGVEKGA</sequence>
<dbReference type="EMBL" id="BMND01000044">
    <property type="protein sequence ID" value="GGN62051.1"/>
    <property type="molecule type" value="Genomic_DNA"/>
</dbReference>